<proteinExistence type="predicted"/>
<feature type="region of interest" description="Disordered" evidence="1">
    <location>
        <begin position="32"/>
        <end position="81"/>
    </location>
</feature>
<protein>
    <submittedName>
        <fullName evidence="3">Uncharacterized protein DUF3558</fullName>
    </submittedName>
</protein>
<dbReference type="EMBL" id="SGWQ01000001">
    <property type="protein sequence ID" value="RZS44919.1"/>
    <property type="molecule type" value="Genomic_DNA"/>
</dbReference>
<dbReference type="AlphaFoldDB" id="A0A4Q7L5K5"/>
<organism evidence="3 4">
    <name type="scientific">Herbihabitans rhizosphaerae</name>
    <dbReference type="NCBI Taxonomy" id="1872711"/>
    <lineage>
        <taxon>Bacteria</taxon>
        <taxon>Bacillati</taxon>
        <taxon>Actinomycetota</taxon>
        <taxon>Actinomycetes</taxon>
        <taxon>Pseudonocardiales</taxon>
        <taxon>Pseudonocardiaceae</taxon>
        <taxon>Herbihabitans</taxon>
    </lineage>
</organism>
<evidence type="ECO:0000256" key="1">
    <source>
        <dbReference type="SAM" id="MobiDB-lite"/>
    </source>
</evidence>
<keyword evidence="2" id="KW-0732">Signal</keyword>
<feature type="signal peptide" evidence="2">
    <location>
        <begin position="1"/>
        <end position="33"/>
    </location>
</feature>
<gene>
    <name evidence="3" type="ORF">EV193_101800</name>
</gene>
<dbReference type="Pfam" id="PF12079">
    <property type="entry name" value="DUF3558"/>
    <property type="match status" value="1"/>
</dbReference>
<dbReference type="InterPro" id="IPR024520">
    <property type="entry name" value="DUF3558"/>
</dbReference>
<sequence>MSRAETNTIMKRILLAASTFALLGAAVACSENATGTPSASGGGSTTATEMPPPPPLPTGGGTAPTTTDSEGSSGPLAGKSPCALLSPAELTQIGISAAGKESKQGIVRQCRWSQGDSQALGIVDTAGLANITGATEKAPVPTVGRHQAVRWTAGTGNTCSVSLELTSTARVDAQVVATDASSACPKAMKLAQLVEPKLP</sequence>
<name>A0A4Q7L5K5_9PSEU</name>
<evidence type="ECO:0000313" key="3">
    <source>
        <dbReference type="EMBL" id="RZS44919.1"/>
    </source>
</evidence>
<keyword evidence="4" id="KW-1185">Reference proteome</keyword>
<reference evidence="3 4" key="1">
    <citation type="submission" date="2019-02" db="EMBL/GenBank/DDBJ databases">
        <title>Genomic Encyclopedia of Type Strains, Phase IV (KMG-IV): sequencing the most valuable type-strain genomes for metagenomic binning, comparative biology and taxonomic classification.</title>
        <authorList>
            <person name="Goeker M."/>
        </authorList>
    </citation>
    <scope>NUCLEOTIDE SEQUENCE [LARGE SCALE GENOMIC DNA]</scope>
    <source>
        <strain evidence="3 4">DSM 101727</strain>
    </source>
</reference>
<feature type="chain" id="PRO_5020666093" evidence="2">
    <location>
        <begin position="34"/>
        <end position="199"/>
    </location>
</feature>
<feature type="compositionally biased region" description="Low complexity" evidence="1">
    <location>
        <begin position="33"/>
        <end position="49"/>
    </location>
</feature>
<accession>A0A4Q7L5K5</accession>
<evidence type="ECO:0000313" key="4">
    <source>
        <dbReference type="Proteomes" id="UP000294257"/>
    </source>
</evidence>
<evidence type="ECO:0000256" key="2">
    <source>
        <dbReference type="SAM" id="SignalP"/>
    </source>
</evidence>
<dbReference type="PROSITE" id="PS51257">
    <property type="entry name" value="PROKAR_LIPOPROTEIN"/>
    <property type="match status" value="1"/>
</dbReference>
<comment type="caution">
    <text evidence="3">The sequence shown here is derived from an EMBL/GenBank/DDBJ whole genome shotgun (WGS) entry which is preliminary data.</text>
</comment>
<dbReference type="Proteomes" id="UP000294257">
    <property type="component" value="Unassembled WGS sequence"/>
</dbReference>